<name>A0ABP3HG19_9ACTN</name>
<organism evidence="2 3">
    <name type="scientific">Streptomyces blastmyceticus</name>
    <dbReference type="NCBI Taxonomy" id="68180"/>
    <lineage>
        <taxon>Bacteria</taxon>
        <taxon>Bacillati</taxon>
        <taxon>Actinomycetota</taxon>
        <taxon>Actinomycetes</taxon>
        <taxon>Kitasatosporales</taxon>
        <taxon>Streptomycetaceae</taxon>
        <taxon>Streptomyces</taxon>
    </lineage>
</organism>
<proteinExistence type="predicted"/>
<dbReference type="RefSeq" id="WP_344121749.1">
    <property type="nucleotide sequence ID" value="NZ_BAAABW010000026.1"/>
</dbReference>
<evidence type="ECO:0000313" key="3">
    <source>
        <dbReference type="Proteomes" id="UP001500063"/>
    </source>
</evidence>
<feature type="chain" id="PRO_5045667814" evidence="1">
    <location>
        <begin position="21"/>
        <end position="141"/>
    </location>
</feature>
<feature type="signal peptide" evidence="1">
    <location>
        <begin position="1"/>
        <end position="20"/>
    </location>
</feature>
<dbReference type="Proteomes" id="UP001500063">
    <property type="component" value="Unassembled WGS sequence"/>
</dbReference>
<dbReference type="EMBL" id="BAAABW010000026">
    <property type="protein sequence ID" value="GAA0369226.1"/>
    <property type="molecule type" value="Genomic_DNA"/>
</dbReference>
<sequence length="141" mass="14783">MKKIVISVAILCGAALAVGAAVFLSTAEPYGSAEPSELVGSWRGSQGAELTLRKDGSLSAVKVPTDFSDSGEPIKPFTGKGTWELKAKSDFDDQEIDVSLGEVFGSKIGIYLQVKGKGARDGLAIPVSVDTAQRFAFKKDS</sequence>
<comment type="caution">
    <text evidence="2">The sequence shown here is derived from an EMBL/GenBank/DDBJ whole genome shotgun (WGS) entry which is preliminary data.</text>
</comment>
<keyword evidence="3" id="KW-1185">Reference proteome</keyword>
<evidence type="ECO:0000313" key="2">
    <source>
        <dbReference type="EMBL" id="GAA0369226.1"/>
    </source>
</evidence>
<evidence type="ECO:0000256" key="1">
    <source>
        <dbReference type="SAM" id="SignalP"/>
    </source>
</evidence>
<gene>
    <name evidence="2" type="ORF">GCM10010319_53930</name>
</gene>
<protein>
    <submittedName>
        <fullName evidence="2">Uncharacterized protein</fullName>
    </submittedName>
</protein>
<accession>A0ABP3HG19</accession>
<keyword evidence="1" id="KW-0732">Signal</keyword>
<reference evidence="3" key="1">
    <citation type="journal article" date="2019" name="Int. J. Syst. Evol. Microbiol.">
        <title>The Global Catalogue of Microorganisms (GCM) 10K type strain sequencing project: providing services to taxonomists for standard genome sequencing and annotation.</title>
        <authorList>
            <consortium name="The Broad Institute Genomics Platform"/>
            <consortium name="The Broad Institute Genome Sequencing Center for Infectious Disease"/>
            <person name="Wu L."/>
            <person name="Ma J."/>
        </authorList>
    </citation>
    <scope>NUCLEOTIDE SEQUENCE [LARGE SCALE GENOMIC DNA]</scope>
    <source>
        <strain evidence="3">JCM 4565</strain>
    </source>
</reference>